<accession>A0ABP0KVQ7</accession>
<organism evidence="2 3">
    <name type="scientific">Durusdinium trenchii</name>
    <dbReference type="NCBI Taxonomy" id="1381693"/>
    <lineage>
        <taxon>Eukaryota</taxon>
        <taxon>Sar</taxon>
        <taxon>Alveolata</taxon>
        <taxon>Dinophyceae</taxon>
        <taxon>Suessiales</taxon>
        <taxon>Symbiodiniaceae</taxon>
        <taxon>Durusdinium</taxon>
    </lineage>
</organism>
<dbReference type="EMBL" id="CAXAMN010010158">
    <property type="protein sequence ID" value="CAK9030976.1"/>
    <property type="molecule type" value="Genomic_DNA"/>
</dbReference>
<evidence type="ECO:0000313" key="2">
    <source>
        <dbReference type="EMBL" id="CAK9030976.1"/>
    </source>
</evidence>
<sequence>MSKEVAGEVEGVTLSECIADGRVPVPDTFPKWQAWRRKEGRRPVRKRDGRGMRTDEEVALWKAITVEYYGEEDSEEDDDEEDEESSELEIVRGPAVVAPERAAASKAAPLMLPRTGAGAGGTSPRPSSAGTGAADVDELLKQLHQLFRPDQEDMGVLLARVRDQFAFAALDSNLSDEDKTLKEVGAGLAKHSTGGGDSPLRAKVAALEMELEALKRGSDGSVAGGDLAAALEAQTKMLQETRMAKGGVTSVTSVKTDINWPTLTDDRSEARDVAQFYEEFEDCCLLANNCKGMSFREQLIALRARCRGSRLKTFTNIYRIKEKHLVLAESKEEEEVRVDNEHVLLSKGRLSAHQFEPLFEASISELESVGCGKTQRELYLSYLRKMPPHLQKEIRSDKRLWKGESTLRSPATWEEAHRVVLEIEQRDYPQGDDELFAGCWIGHEWCRSKSVDASWEEKSRVLSLTKPAGDQPRFSSLDDVPKDWFHLVENEAGGYQYKSVAKVLDRKVEVMLDGCAGSNHVTEELITGMLNRAADLGIGPEDRRFPVLRFEKWTYPEFVHGIAAASPAPLKGGVVLRVTLMEGEDPESATDGPEVVVRCKVAARGTSDWHGLILGGRALDRPSRLGLGFRPGPNGHVLDTLGITMPRCEDLSRTRRDRAYAFSSTISSLDDPSCSEPGDSRRQLLVYDGEEAVSVEAGEGVMLPVKRTSRPFLDGSLCEGVLPIEGDLEAVPRIWPSGALSGMVLLTASDLDVVVEPGDPVAEVRAGLVETSLCECGLMDTALSVGALPDVQFVSVEDVPAEVMAKDVTFASTETFELLILCPNTAVNKTKIAQGIYQCHIDGGEVSKLATFSKDDAGKVGEVIRITLSKLRKRSADEKQFQRTCSMATQHEIQMLRSLLGSVHYNESQAYPLHEPDESGLRKEGESISAEDQKLLDEVAERAFEPPAVLSDGSEIRSLSGRSARLGDGFSKNPKDRDALLEARTKDLSALSGQLRGFDLDEYLGEGVENDEVVAWAVGNDAVPEQKIGVAAAGQARVLLVMDYSRDTSRTMVDTRATLERAMPGISLELRASFGPVEDDEGIASQFDGAVGRLTGVKRIKRIRVDLLTSCAKLLRDAAGFLPDFVIGFVQGGVVAALIRWPLVVELTLQARNLQLKEVQKVGSAWSKIKCIWCVNPRVWKSQIGAEDVTQACPELKKKFSVEPLKGFGVSTKHGRPDDTTAMFEALGLAKVDGLDELNLRSLLSEPAREVWEHEGLCVCGRRTYLFSRCPACIEKEAHEVLESIMVEECARGSFELESELGLDVDVLATRGHEGFKSLSVKILESWRRAGKEIRHQSQCETKFGELSVLLWKSVSDSVNFGKGGSADALWSAWNLLALNRIAGDGVLEKEVQLKTGQTVWAPVVPDGVVADDGVTWRKSCYFAVHGGVLGAHRSAEVTLRLLERSVWWQKMSCLKGARRVVLARERRTRLRALIFGRFLLDKQGLRSNLVIRVLSEQEKGGRKGTAQSPTGSLLWSEADWIKSFGVPPLEGIPSHNAVYSATPDHRGVVTSDDLNPAERERLDKEVAALSKQSDGRPVEGSS</sequence>
<protein>
    <submittedName>
        <fullName evidence="2">Uncharacterized protein</fullName>
    </submittedName>
</protein>
<name>A0ABP0KVQ7_9DINO</name>
<feature type="compositionally biased region" description="Low complexity" evidence="1">
    <location>
        <begin position="91"/>
        <end position="109"/>
    </location>
</feature>
<comment type="caution">
    <text evidence="2">The sequence shown here is derived from an EMBL/GenBank/DDBJ whole genome shotgun (WGS) entry which is preliminary data.</text>
</comment>
<keyword evidence="3" id="KW-1185">Reference proteome</keyword>
<evidence type="ECO:0000256" key="1">
    <source>
        <dbReference type="SAM" id="MobiDB-lite"/>
    </source>
</evidence>
<feature type="region of interest" description="Disordered" evidence="1">
    <location>
        <begin position="68"/>
        <end position="132"/>
    </location>
</feature>
<evidence type="ECO:0000313" key="3">
    <source>
        <dbReference type="Proteomes" id="UP001642484"/>
    </source>
</evidence>
<reference evidence="2 3" key="1">
    <citation type="submission" date="2024-02" db="EMBL/GenBank/DDBJ databases">
        <authorList>
            <person name="Chen Y."/>
            <person name="Shah S."/>
            <person name="Dougan E. K."/>
            <person name="Thang M."/>
            <person name="Chan C."/>
        </authorList>
    </citation>
    <scope>NUCLEOTIDE SEQUENCE [LARGE SCALE GENOMIC DNA]</scope>
</reference>
<feature type="compositionally biased region" description="Acidic residues" evidence="1">
    <location>
        <begin position="69"/>
        <end position="87"/>
    </location>
</feature>
<gene>
    <name evidence="2" type="ORF">CCMP2556_LOCUS18107</name>
</gene>
<dbReference type="Proteomes" id="UP001642484">
    <property type="component" value="Unassembled WGS sequence"/>
</dbReference>
<proteinExistence type="predicted"/>